<evidence type="ECO:0000313" key="3">
    <source>
        <dbReference type="Proteomes" id="UP000428328"/>
    </source>
</evidence>
<dbReference type="SUPFAM" id="SSF54909">
    <property type="entry name" value="Dimeric alpha+beta barrel"/>
    <property type="match status" value="1"/>
</dbReference>
<name>A0A6I6JJZ9_9BACT</name>
<reference evidence="2 3" key="1">
    <citation type="submission" date="2019-11" db="EMBL/GenBank/DDBJ databases">
        <authorList>
            <person name="Zheng R.K."/>
            <person name="Sun C.M."/>
        </authorList>
    </citation>
    <scope>NUCLEOTIDE SEQUENCE [LARGE SCALE GENOMIC DNA]</scope>
    <source>
        <strain evidence="2 3">SRB007</strain>
    </source>
</reference>
<protein>
    <recommendedName>
        <fullName evidence="1">ABM domain-containing protein</fullName>
    </recommendedName>
</protein>
<sequence length="123" mass="14052">MRYAFSQHLAGAKQGGLMFAVMVTVHIKPEKRDEFIKEMILDGEGSIANEEGCLLFNIIEDKEDPNCLHLYEVYTSEKAFEIHEGMPHFKRWVETTADLLAKPLEVATGTHLFPADSIWKKQE</sequence>
<dbReference type="InterPro" id="IPR007138">
    <property type="entry name" value="ABM_dom"/>
</dbReference>
<feature type="domain" description="ABM" evidence="1">
    <location>
        <begin position="19"/>
        <end position="108"/>
    </location>
</feature>
<dbReference type="AlphaFoldDB" id="A0A6I6JJZ9"/>
<evidence type="ECO:0000259" key="1">
    <source>
        <dbReference type="PROSITE" id="PS51725"/>
    </source>
</evidence>
<accession>A0A6I6JJZ9</accession>
<dbReference type="InterPro" id="IPR011008">
    <property type="entry name" value="Dimeric_a/b-barrel"/>
</dbReference>
<dbReference type="PROSITE" id="PS51725">
    <property type="entry name" value="ABM"/>
    <property type="match status" value="1"/>
</dbReference>
<gene>
    <name evidence="2" type="ORF">GM415_14625</name>
</gene>
<dbReference type="Proteomes" id="UP000428328">
    <property type="component" value="Chromosome"/>
</dbReference>
<keyword evidence="3" id="KW-1185">Reference proteome</keyword>
<dbReference type="KEGG" id="psel:GM415_14625"/>
<evidence type="ECO:0000313" key="2">
    <source>
        <dbReference type="EMBL" id="QGY41308.1"/>
    </source>
</evidence>
<organism evidence="2 3">
    <name type="scientific">Pseudodesulfovibrio cashew</name>
    <dbReference type="NCBI Taxonomy" id="2678688"/>
    <lineage>
        <taxon>Bacteria</taxon>
        <taxon>Pseudomonadati</taxon>
        <taxon>Thermodesulfobacteriota</taxon>
        <taxon>Desulfovibrionia</taxon>
        <taxon>Desulfovibrionales</taxon>
        <taxon>Desulfovibrionaceae</taxon>
    </lineage>
</organism>
<dbReference type="GO" id="GO:0005829">
    <property type="term" value="C:cytosol"/>
    <property type="evidence" value="ECO:0007669"/>
    <property type="project" value="TreeGrafter"/>
</dbReference>
<dbReference type="Pfam" id="PF03992">
    <property type="entry name" value="ABM"/>
    <property type="match status" value="1"/>
</dbReference>
<proteinExistence type="predicted"/>
<dbReference type="InterPro" id="IPR050744">
    <property type="entry name" value="AI-2_Isomerase_LsrG"/>
</dbReference>
<dbReference type="GO" id="GO:0016491">
    <property type="term" value="F:oxidoreductase activity"/>
    <property type="evidence" value="ECO:0007669"/>
    <property type="project" value="TreeGrafter"/>
</dbReference>
<dbReference type="PANTHER" id="PTHR33336:SF1">
    <property type="entry name" value="(4S)-4-HYDROXY-5-PHOSPHONOOXYPENTANE-2,3-DIONE ISOMERASE"/>
    <property type="match status" value="1"/>
</dbReference>
<dbReference type="EMBL" id="CP046400">
    <property type="protein sequence ID" value="QGY41308.1"/>
    <property type="molecule type" value="Genomic_DNA"/>
</dbReference>
<dbReference type="PANTHER" id="PTHR33336">
    <property type="entry name" value="QUINOL MONOOXYGENASE YGIN-RELATED"/>
    <property type="match status" value="1"/>
</dbReference>
<dbReference type="Gene3D" id="3.30.70.100">
    <property type="match status" value="1"/>
</dbReference>